<reference evidence="1" key="1">
    <citation type="journal article" date="2022" name="Int. J. Mol. Sci.">
        <title>Draft Genome of Tanacetum Coccineum: Genomic Comparison of Closely Related Tanacetum-Family Plants.</title>
        <authorList>
            <person name="Yamashiro T."/>
            <person name="Shiraishi A."/>
            <person name="Nakayama K."/>
            <person name="Satake H."/>
        </authorList>
    </citation>
    <scope>NUCLEOTIDE SEQUENCE</scope>
</reference>
<gene>
    <name evidence="1" type="ORF">Tco_0861491</name>
</gene>
<accession>A0ABQ5BJL8</accession>
<organism evidence="1 2">
    <name type="scientific">Tanacetum coccineum</name>
    <dbReference type="NCBI Taxonomy" id="301880"/>
    <lineage>
        <taxon>Eukaryota</taxon>
        <taxon>Viridiplantae</taxon>
        <taxon>Streptophyta</taxon>
        <taxon>Embryophyta</taxon>
        <taxon>Tracheophyta</taxon>
        <taxon>Spermatophyta</taxon>
        <taxon>Magnoliopsida</taxon>
        <taxon>eudicotyledons</taxon>
        <taxon>Gunneridae</taxon>
        <taxon>Pentapetalae</taxon>
        <taxon>asterids</taxon>
        <taxon>campanulids</taxon>
        <taxon>Asterales</taxon>
        <taxon>Asteraceae</taxon>
        <taxon>Asteroideae</taxon>
        <taxon>Anthemideae</taxon>
        <taxon>Anthemidinae</taxon>
        <taxon>Tanacetum</taxon>
    </lineage>
</organism>
<evidence type="ECO:0000313" key="2">
    <source>
        <dbReference type="Proteomes" id="UP001151760"/>
    </source>
</evidence>
<protein>
    <submittedName>
        <fullName evidence="1">Uncharacterized protein</fullName>
    </submittedName>
</protein>
<evidence type="ECO:0000313" key="1">
    <source>
        <dbReference type="EMBL" id="GJT14449.1"/>
    </source>
</evidence>
<proteinExistence type="predicted"/>
<name>A0ABQ5BJL8_9ASTR</name>
<comment type="caution">
    <text evidence="1">The sequence shown here is derived from an EMBL/GenBank/DDBJ whole genome shotgun (WGS) entry which is preliminary data.</text>
</comment>
<keyword evidence="2" id="KW-1185">Reference proteome</keyword>
<sequence>MRCIGQKVGYAVFNGHGYTVSSCLPEQCTSKTIKYAGVSNPIITYTSLLEHELKKKRKGSLFLHALRSLIFSLCHYLSMSSLILRSLSIFLVCLDHLCRLAILCLDQHAHILNHLESLLIISLDRLDILKEDLFEHENVVMNSTSAGMGYRHHRITSALAILVTGASQSRQHGKSESDSYYLSD</sequence>
<dbReference type="EMBL" id="BQNB010013313">
    <property type="protein sequence ID" value="GJT14449.1"/>
    <property type="molecule type" value="Genomic_DNA"/>
</dbReference>
<dbReference type="PROSITE" id="PS51257">
    <property type="entry name" value="PROKAR_LIPOPROTEIN"/>
    <property type="match status" value="1"/>
</dbReference>
<reference evidence="1" key="2">
    <citation type="submission" date="2022-01" db="EMBL/GenBank/DDBJ databases">
        <authorList>
            <person name="Yamashiro T."/>
            <person name="Shiraishi A."/>
            <person name="Satake H."/>
            <person name="Nakayama K."/>
        </authorList>
    </citation>
    <scope>NUCLEOTIDE SEQUENCE</scope>
</reference>
<dbReference type="Proteomes" id="UP001151760">
    <property type="component" value="Unassembled WGS sequence"/>
</dbReference>